<comment type="catalytic activity">
    <reaction evidence="8">
        <text>Couples ATP hydrolysis with the unwinding of duplex DNA by translocating in the 3'-5' direction.</text>
        <dbReference type="EC" id="5.6.2.4"/>
    </reaction>
</comment>
<accession>A0A0C9STA4</accession>
<gene>
    <name evidence="15" type="ORF">PAXINDRAFT_101407</name>
</gene>
<dbReference type="CDD" id="cd17932">
    <property type="entry name" value="DEXQc_UvrD"/>
    <property type="match status" value="1"/>
</dbReference>
<organism evidence="15 16">
    <name type="scientific">Paxillus involutus ATCC 200175</name>
    <dbReference type="NCBI Taxonomy" id="664439"/>
    <lineage>
        <taxon>Eukaryota</taxon>
        <taxon>Fungi</taxon>
        <taxon>Dikarya</taxon>
        <taxon>Basidiomycota</taxon>
        <taxon>Agaricomycotina</taxon>
        <taxon>Agaricomycetes</taxon>
        <taxon>Agaricomycetidae</taxon>
        <taxon>Boletales</taxon>
        <taxon>Paxilineae</taxon>
        <taxon>Paxillaceae</taxon>
        <taxon>Paxillus</taxon>
    </lineage>
</organism>
<comment type="similarity">
    <text evidence="1">Belongs to the helicase family. UvrD subfamily.</text>
</comment>
<evidence type="ECO:0000256" key="5">
    <source>
        <dbReference type="ARBA" id="ARBA00022840"/>
    </source>
</evidence>
<feature type="compositionally biased region" description="Polar residues" evidence="12">
    <location>
        <begin position="848"/>
        <end position="858"/>
    </location>
</feature>
<keyword evidence="6" id="KW-0238">DNA-binding</keyword>
<dbReference type="GO" id="GO:0000725">
    <property type="term" value="P:recombinational repair"/>
    <property type="evidence" value="ECO:0007669"/>
    <property type="project" value="TreeGrafter"/>
</dbReference>
<evidence type="ECO:0000256" key="1">
    <source>
        <dbReference type="ARBA" id="ARBA00009922"/>
    </source>
</evidence>
<dbReference type="Pfam" id="PF13361">
    <property type="entry name" value="UvrD_C"/>
    <property type="match status" value="1"/>
</dbReference>
<evidence type="ECO:0000256" key="12">
    <source>
        <dbReference type="SAM" id="MobiDB-lite"/>
    </source>
</evidence>
<name>A0A0C9STA4_PAXIN</name>
<reference evidence="15 16" key="1">
    <citation type="submission" date="2014-06" db="EMBL/GenBank/DDBJ databases">
        <authorList>
            <consortium name="DOE Joint Genome Institute"/>
            <person name="Kuo A."/>
            <person name="Kohler A."/>
            <person name="Nagy L.G."/>
            <person name="Floudas D."/>
            <person name="Copeland A."/>
            <person name="Barry K.W."/>
            <person name="Cichocki N."/>
            <person name="Veneault-Fourrey C."/>
            <person name="LaButti K."/>
            <person name="Lindquist E.A."/>
            <person name="Lipzen A."/>
            <person name="Lundell T."/>
            <person name="Morin E."/>
            <person name="Murat C."/>
            <person name="Sun H."/>
            <person name="Tunlid A."/>
            <person name="Henrissat B."/>
            <person name="Grigoriev I.V."/>
            <person name="Hibbett D.S."/>
            <person name="Martin F."/>
            <person name="Nordberg H.P."/>
            <person name="Cantor M.N."/>
            <person name="Hua S.X."/>
        </authorList>
    </citation>
    <scope>NUCLEOTIDE SEQUENCE [LARGE SCALE GENOMIC DNA]</scope>
    <source>
        <strain evidence="15 16">ATCC 200175</strain>
    </source>
</reference>
<evidence type="ECO:0000256" key="8">
    <source>
        <dbReference type="ARBA" id="ARBA00034617"/>
    </source>
</evidence>
<dbReference type="InterPro" id="IPR000212">
    <property type="entry name" value="DNA_helicase_UvrD/REP"/>
</dbReference>
<evidence type="ECO:0000256" key="7">
    <source>
        <dbReference type="ARBA" id="ARBA00023235"/>
    </source>
</evidence>
<reference evidence="16" key="2">
    <citation type="submission" date="2015-01" db="EMBL/GenBank/DDBJ databases">
        <title>Evolutionary Origins and Diversification of the Mycorrhizal Mutualists.</title>
        <authorList>
            <consortium name="DOE Joint Genome Institute"/>
            <consortium name="Mycorrhizal Genomics Consortium"/>
            <person name="Kohler A."/>
            <person name="Kuo A."/>
            <person name="Nagy L.G."/>
            <person name="Floudas D."/>
            <person name="Copeland A."/>
            <person name="Barry K.W."/>
            <person name="Cichocki N."/>
            <person name="Veneault-Fourrey C."/>
            <person name="LaButti K."/>
            <person name="Lindquist E.A."/>
            <person name="Lipzen A."/>
            <person name="Lundell T."/>
            <person name="Morin E."/>
            <person name="Murat C."/>
            <person name="Riley R."/>
            <person name="Ohm R."/>
            <person name="Sun H."/>
            <person name="Tunlid A."/>
            <person name="Henrissat B."/>
            <person name="Grigoriev I.V."/>
            <person name="Hibbett D.S."/>
            <person name="Martin F."/>
        </authorList>
    </citation>
    <scope>NUCLEOTIDE SEQUENCE [LARGE SCALE GENOMIC DNA]</scope>
    <source>
        <strain evidence="16">ATCC 200175</strain>
    </source>
</reference>
<evidence type="ECO:0000256" key="3">
    <source>
        <dbReference type="ARBA" id="ARBA00022801"/>
    </source>
</evidence>
<evidence type="ECO:0000256" key="2">
    <source>
        <dbReference type="ARBA" id="ARBA00022741"/>
    </source>
</evidence>
<feature type="binding site" evidence="11">
    <location>
        <begin position="29"/>
        <end position="36"/>
    </location>
    <ligand>
        <name>ATP</name>
        <dbReference type="ChEBI" id="CHEBI:30616"/>
    </ligand>
</feature>
<keyword evidence="3 11" id="KW-0378">Hydrolase</keyword>
<evidence type="ECO:0000256" key="10">
    <source>
        <dbReference type="ARBA" id="ARBA00048988"/>
    </source>
</evidence>
<dbReference type="GO" id="GO:0016787">
    <property type="term" value="F:hydrolase activity"/>
    <property type="evidence" value="ECO:0007669"/>
    <property type="project" value="UniProtKB-UniRule"/>
</dbReference>
<dbReference type="GO" id="GO:0043138">
    <property type="term" value="F:3'-5' DNA helicase activity"/>
    <property type="evidence" value="ECO:0007669"/>
    <property type="project" value="UniProtKB-EC"/>
</dbReference>
<evidence type="ECO:0000256" key="11">
    <source>
        <dbReference type="PROSITE-ProRule" id="PRU00560"/>
    </source>
</evidence>
<dbReference type="OrthoDB" id="1470711at2759"/>
<dbReference type="PANTHER" id="PTHR11070">
    <property type="entry name" value="UVRD / RECB / PCRA DNA HELICASE FAMILY MEMBER"/>
    <property type="match status" value="1"/>
</dbReference>
<dbReference type="Gene3D" id="1.10.10.160">
    <property type="match status" value="1"/>
</dbReference>
<sequence length="889" mass="98733">MRYAFLSCLNPAQSQCVEHPPALPLQILAGPGSGKTRVLTSRIAYLVLHHGIDPSSICAVTFTNKAANEMRTRLVKLLGKDKTNQIKLGTFHAICVLFLRKYGYLIGVEKNFTICDADVSKRMVGKLLKAHEDFMASKDLTLKEGAVLTMISKAKAKGETPEGVRPKTAKSTVSNIQTFKQTAFADVQQVFADVYRDYQTFLRQSNSLDFDDLLIFGVELFSKHPRHTKWCHHILVDEFQDTNTIQYELMCCIASMNKCITVVGDPDQSIYGWRSAEVKNLARMQNDFTNVKQVFLEHNYRSAGSILAASVSIISQDNSRIPKTLRTSHPLGPRPMLRSFPTENDEASFLAYEINRMIALTGGMLGYGDFAILLRFNALSRMIETALQRERIPNRILGGHKFFERTEIKDLLAYLQLVDNPEFVPAFSRCVNIPSRGIGEKALGEIIACAQKLKSSPLSIVEQICDHKIPDLKLSVRRKVAPFVVTIRTLRKLAAEGRPPSELIRTLLKFIQYEEHLKKTQPDWELRWENVQELINFASEDVGDCGVGSLVISPDTKPSSDTPLRQFLQASMLSSDGDKSNGHDDGKVVITTCHAAKGLEWPVVIIPAVEKGNFPFYRSEDIEEERRLLYVACTRAQAMLYLTHALKRKSAGEQKTKDLSVFLSGIRHENPSLFSDEPPSLSAQDQKLMAEILGRESRLPDEDDAKCRTASFMPARQYNPQPKVEGELGQFDPPPSPELPYREDIPTGYVPVFQSSRTSRPPQQLKLSSFMAPLPPTMAKPKATKPVSAPAPTFGTAVAVSTNAESTVILATASKPVAGPGTFSQQQLVSTNVDHLRILNTPTGQPVLESQTQTTVCSPSPPSIGMKRRLGMGRVTAGYSNKKFKPPVV</sequence>
<keyword evidence="5 11" id="KW-0067">ATP-binding</keyword>
<feature type="domain" description="UvrD-like helicase C-terminal" evidence="14">
    <location>
        <begin position="304"/>
        <end position="598"/>
    </location>
</feature>
<protein>
    <recommendedName>
        <fullName evidence="9">DNA 3'-5' helicase</fullName>
        <ecNumber evidence="9">5.6.2.4</ecNumber>
    </recommendedName>
</protein>
<dbReference type="InterPro" id="IPR013986">
    <property type="entry name" value="DExx_box_DNA_helicase_dom_sf"/>
</dbReference>
<feature type="region of interest" description="Disordered" evidence="12">
    <location>
        <begin position="848"/>
        <end position="868"/>
    </location>
</feature>
<evidence type="ECO:0000259" key="13">
    <source>
        <dbReference type="PROSITE" id="PS51198"/>
    </source>
</evidence>
<dbReference type="Proteomes" id="UP000053647">
    <property type="component" value="Unassembled WGS sequence"/>
</dbReference>
<keyword evidence="7" id="KW-0413">Isomerase</keyword>
<dbReference type="Gene3D" id="1.10.486.10">
    <property type="entry name" value="PCRA, domain 4"/>
    <property type="match status" value="1"/>
</dbReference>
<evidence type="ECO:0000256" key="6">
    <source>
        <dbReference type="ARBA" id="ARBA00023125"/>
    </source>
</evidence>
<keyword evidence="4 11" id="KW-0347">Helicase</keyword>
<dbReference type="SUPFAM" id="SSF52540">
    <property type="entry name" value="P-loop containing nucleoside triphosphate hydrolases"/>
    <property type="match status" value="1"/>
</dbReference>
<evidence type="ECO:0000313" key="15">
    <source>
        <dbReference type="EMBL" id="KIJ11949.1"/>
    </source>
</evidence>
<dbReference type="PROSITE" id="PS51198">
    <property type="entry name" value="UVRD_HELICASE_ATP_BIND"/>
    <property type="match status" value="1"/>
</dbReference>
<keyword evidence="16" id="KW-1185">Reference proteome</keyword>
<dbReference type="AlphaFoldDB" id="A0A0C9STA4"/>
<dbReference type="PROSITE" id="PS51217">
    <property type="entry name" value="UVRD_HELICASE_CTER"/>
    <property type="match status" value="1"/>
</dbReference>
<dbReference type="InterPro" id="IPR014017">
    <property type="entry name" value="DNA_helicase_UvrD-like_C"/>
</dbReference>
<dbReference type="PANTHER" id="PTHR11070:SF2">
    <property type="entry name" value="ATP-DEPENDENT DNA HELICASE SRS2"/>
    <property type="match status" value="1"/>
</dbReference>
<evidence type="ECO:0000256" key="4">
    <source>
        <dbReference type="ARBA" id="ARBA00022806"/>
    </source>
</evidence>
<proteinExistence type="inferred from homology"/>
<dbReference type="InterPro" id="IPR027417">
    <property type="entry name" value="P-loop_NTPase"/>
</dbReference>
<keyword evidence="2 11" id="KW-0547">Nucleotide-binding</keyword>
<dbReference type="InterPro" id="IPR014016">
    <property type="entry name" value="UvrD-like_ATP-bd"/>
</dbReference>
<dbReference type="Pfam" id="PF00580">
    <property type="entry name" value="UvrD-helicase"/>
    <property type="match status" value="1"/>
</dbReference>
<evidence type="ECO:0000259" key="14">
    <source>
        <dbReference type="PROSITE" id="PS51217"/>
    </source>
</evidence>
<dbReference type="EC" id="5.6.2.4" evidence="9"/>
<dbReference type="GO" id="GO:0003677">
    <property type="term" value="F:DNA binding"/>
    <property type="evidence" value="ECO:0007669"/>
    <property type="project" value="UniProtKB-KW"/>
</dbReference>
<dbReference type="GO" id="GO:0005634">
    <property type="term" value="C:nucleus"/>
    <property type="evidence" value="ECO:0007669"/>
    <property type="project" value="TreeGrafter"/>
</dbReference>
<comment type="catalytic activity">
    <reaction evidence="10">
        <text>ATP + H2O = ADP + phosphate + H(+)</text>
        <dbReference type="Rhea" id="RHEA:13065"/>
        <dbReference type="ChEBI" id="CHEBI:15377"/>
        <dbReference type="ChEBI" id="CHEBI:15378"/>
        <dbReference type="ChEBI" id="CHEBI:30616"/>
        <dbReference type="ChEBI" id="CHEBI:43474"/>
        <dbReference type="ChEBI" id="CHEBI:456216"/>
        <dbReference type="EC" id="5.6.2.4"/>
    </reaction>
</comment>
<dbReference type="EMBL" id="KN819370">
    <property type="protein sequence ID" value="KIJ11949.1"/>
    <property type="molecule type" value="Genomic_DNA"/>
</dbReference>
<evidence type="ECO:0000256" key="9">
    <source>
        <dbReference type="ARBA" id="ARBA00034808"/>
    </source>
</evidence>
<dbReference type="HOGENOM" id="CLU_004585_4_1_1"/>
<dbReference type="GO" id="GO:0005524">
    <property type="term" value="F:ATP binding"/>
    <property type="evidence" value="ECO:0007669"/>
    <property type="project" value="UniProtKB-UniRule"/>
</dbReference>
<feature type="domain" description="UvrD-like helicase ATP-binding" evidence="13">
    <location>
        <begin position="8"/>
        <end position="303"/>
    </location>
</feature>
<evidence type="ECO:0000313" key="16">
    <source>
        <dbReference type="Proteomes" id="UP000053647"/>
    </source>
</evidence>
<dbReference type="Gene3D" id="3.40.50.300">
    <property type="entry name" value="P-loop containing nucleotide triphosphate hydrolases"/>
    <property type="match status" value="2"/>
</dbReference>